<keyword evidence="6" id="KW-0143">Chaperone</keyword>
<evidence type="ECO:0000256" key="7">
    <source>
        <dbReference type="RuleBase" id="RU003322"/>
    </source>
</evidence>
<evidence type="ECO:0000313" key="8">
    <source>
        <dbReference type="EMBL" id="NUU13756.1"/>
    </source>
</evidence>
<comment type="similarity">
    <text evidence="1 7">Belongs to the heat shock protein 70 family.</text>
</comment>
<dbReference type="SUPFAM" id="SSF100920">
    <property type="entry name" value="Heat shock protein 70kD (HSP70), peptide-binding domain"/>
    <property type="match status" value="1"/>
</dbReference>
<evidence type="ECO:0000256" key="4">
    <source>
        <dbReference type="ARBA" id="ARBA00022840"/>
    </source>
</evidence>
<evidence type="ECO:0000256" key="3">
    <source>
        <dbReference type="ARBA" id="ARBA00022741"/>
    </source>
</evidence>
<dbReference type="Proteomes" id="UP000573001">
    <property type="component" value="Unassembled WGS sequence"/>
</dbReference>
<dbReference type="CDD" id="cd24029">
    <property type="entry name" value="ASKHA_NBD_HSP70_DnaK_HscA_HscC"/>
    <property type="match status" value="1"/>
</dbReference>
<keyword evidence="5" id="KW-0346">Stress response</keyword>
<comment type="caution">
    <text evidence="8">The sequence shown here is derived from an EMBL/GenBank/DDBJ whole genome shotgun (WGS) entry which is preliminary data.</text>
</comment>
<evidence type="ECO:0000256" key="2">
    <source>
        <dbReference type="ARBA" id="ARBA00022553"/>
    </source>
</evidence>
<gene>
    <name evidence="8" type="ORF">HP507_07910</name>
</gene>
<dbReference type="Gene3D" id="3.30.420.40">
    <property type="match status" value="2"/>
</dbReference>
<evidence type="ECO:0000256" key="6">
    <source>
        <dbReference type="ARBA" id="ARBA00023186"/>
    </source>
</evidence>
<dbReference type="PROSITE" id="PS01036">
    <property type="entry name" value="HSP70_3"/>
    <property type="match status" value="1"/>
</dbReference>
<dbReference type="SUPFAM" id="SSF53067">
    <property type="entry name" value="Actin-like ATPase domain"/>
    <property type="match status" value="2"/>
</dbReference>
<keyword evidence="2" id="KW-0597">Phosphoprotein</keyword>
<dbReference type="Gene3D" id="2.60.34.10">
    <property type="entry name" value="Substrate Binding Domain Of DNAk, Chain A, domain 1"/>
    <property type="match status" value="1"/>
</dbReference>
<dbReference type="InterPro" id="IPR018181">
    <property type="entry name" value="Heat_shock_70_CS"/>
</dbReference>
<dbReference type="PROSITE" id="PS00297">
    <property type="entry name" value="HSP70_1"/>
    <property type="match status" value="1"/>
</dbReference>
<evidence type="ECO:0000256" key="5">
    <source>
        <dbReference type="ARBA" id="ARBA00023016"/>
    </source>
</evidence>
<keyword evidence="3 7" id="KW-0547">Nucleotide-binding</keyword>
<dbReference type="InterPro" id="IPR013126">
    <property type="entry name" value="Hsp_70_fam"/>
</dbReference>
<sequence length="517" mass="54747">MMSAVGIDLGTTYSAVAVLGDDGQPRILVNRDGDPITPSVVLFQSFDGQDEPIVGTMAKHSAASDPDAYIDFVKRFMGDPDWKFDSEGGTSYGAVEISAIILKRLKEDAELALGEPVTSAVITVPAYFDDARRTATRQAGTIAGLEVLRVLNEPTAAALSFGLDALGADDHAPGTVLVYDLGGGTFDVTVMRITDGVFDVIATDGDRNLGGFDFDNALISLIAEAVQAQGGPDLLDAPGDVTMLREKAEMAKRSLTTVSTANVHLSAGGQQYRVRIERADFERATADLLARTRDLTESVLEEASLRWADVDHVLLVGGSTRMPMVRAMVEGLAGRPADRTVDPDQAVALGAAVQASMERTEPATAGGGQVVPAAVGFVVQDVTSQSLGVITLEHGTTHEVNSIIIPRNSKVPSTHSDVFTTTTDGQTGINVQVTEGDDSDPEYVTVIREELVPIPPYPRGARVRVTYHYDIDQTVFIEVEDLTAGVRIASFETDARTALSDAQVAAAATRVSALTVS</sequence>
<dbReference type="PRINTS" id="PR00301">
    <property type="entry name" value="HEATSHOCK70"/>
</dbReference>
<dbReference type="Pfam" id="PF00012">
    <property type="entry name" value="HSP70"/>
    <property type="match status" value="1"/>
</dbReference>
<accession>A0ABX2M7B7</accession>
<proteinExistence type="inferred from homology"/>
<name>A0ABX2M7B7_9MICO</name>
<evidence type="ECO:0000256" key="1">
    <source>
        <dbReference type="ARBA" id="ARBA00007381"/>
    </source>
</evidence>
<keyword evidence="4 7" id="KW-0067">ATP-binding</keyword>
<dbReference type="PROSITE" id="PS00329">
    <property type="entry name" value="HSP70_2"/>
    <property type="match status" value="1"/>
</dbReference>
<dbReference type="EMBL" id="JABMCE010000072">
    <property type="protein sequence ID" value="NUU13756.1"/>
    <property type="molecule type" value="Genomic_DNA"/>
</dbReference>
<evidence type="ECO:0000313" key="9">
    <source>
        <dbReference type="Proteomes" id="UP000573001"/>
    </source>
</evidence>
<organism evidence="8 9">
    <name type="scientific">Curtobacterium pusillum</name>
    <dbReference type="NCBI Taxonomy" id="69373"/>
    <lineage>
        <taxon>Bacteria</taxon>
        <taxon>Bacillati</taxon>
        <taxon>Actinomycetota</taxon>
        <taxon>Actinomycetes</taxon>
        <taxon>Micrococcales</taxon>
        <taxon>Microbacteriaceae</taxon>
        <taxon>Curtobacterium</taxon>
    </lineage>
</organism>
<keyword evidence="9" id="KW-1185">Reference proteome</keyword>
<protein>
    <submittedName>
        <fullName evidence="8">Hsp70 family protein</fullName>
    </submittedName>
</protein>
<dbReference type="PANTHER" id="PTHR19375">
    <property type="entry name" value="HEAT SHOCK PROTEIN 70KDA"/>
    <property type="match status" value="1"/>
</dbReference>
<dbReference type="InterPro" id="IPR029047">
    <property type="entry name" value="HSP70_peptide-bd_sf"/>
</dbReference>
<reference evidence="8 9" key="1">
    <citation type="submission" date="2020-05" db="EMBL/GenBank/DDBJ databases">
        <title>Genome Sequencing of Type Strains.</title>
        <authorList>
            <person name="Lemaire J.F."/>
            <person name="Inderbitzin P."/>
            <person name="Gregorio O.A."/>
            <person name="Collins S.B."/>
            <person name="Wespe N."/>
            <person name="Knight-Connoni V."/>
        </authorList>
    </citation>
    <scope>NUCLEOTIDE SEQUENCE [LARGE SCALE GENOMIC DNA]</scope>
    <source>
        <strain evidence="8 9">ATCC 19096</strain>
    </source>
</reference>
<dbReference type="InterPro" id="IPR043129">
    <property type="entry name" value="ATPase_NBD"/>
</dbReference>
<dbReference type="Gene3D" id="3.90.640.10">
    <property type="entry name" value="Actin, Chain A, domain 4"/>
    <property type="match status" value="1"/>
</dbReference>